<dbReference type="EMBL" id="NLAX01000008">
    <property type="protein sequence ID" value="PKS11266.1"/>
    <property type="molecule type" value="Genomic_DNA"/>
</dbReference>
<comment type="caution">
    <text evidence="1">The sequence shown here is derived from an EMBL/GenBank/DDBJ whole genome shotgun (WGS) entry which is preliminary data.</text>
</comment>
<organism evidence="1 2">
    <name type="scientific">Lomentospora prolificans</name>
    <dbReference type="NCBI Taxonomy" id="41688"/>
    <lineage>
        <taxon>Eukaryota</taxon>
        <taxon>Fungi</taxon>
        <taxon>Dikarya</taxon>
        <taxon>Ascomycota</taxon>
        <taxon>Pezizomycotina</taxon>
        <taxon>Sordariomycetes</taxon>
        <taxon>Hypocreomycetidae</taxon>
        <taxon>Microascales</taxon>
        <taxon>Microascaceae</taxon>
        <taxon>Lomentospora</taxon>
    </lineage>
</organism>
<sequence length="196" mass="21290">MKYNFALIVASFAGVSHASDYFLRFVGGNTVIDGQLLRLNNSSPNISPGVSEPPYNPADHYTRFSDSTAGELHVVATNPHPPPVTGYLALSEDDTVEGALRLIETWQPTSEGVQTSGWRILRKCDGTALLRFGEGNDNKWIAVQEQTPQGFTRWVPWWVTGDVQGLGDALDVVDVEVVETNCPVNSNAPGGVEDCE</sequence>
<evidence type="ECO:0000313" key="2">
    <source>
        <dbReference type="Proteomes" id="UP000233524"/>
    </source>
</evidence>
<dbReference type="OrthoDB" id="4563802at2759"/>
<dbReference type="VEuPathDB" id="FungiDB:jhhlp_003028"/>
<protein>
    <submittedName>
        <fullName evidence="1">Uncharacterized protein</fullName>
    </submittedName>
</protein>
<dbReference type="InParanoid" id="A0A2N3NFL4"/>
<reference evidence="1 2" key="1">
    <citation type="journal article" date="2017" name="G3 (Bethesda)">
        <title>First Draft Genome Sequence of the Pathogenic Fungus Lomentospora prolificans (Formerly Scedosporium prolificans).</title>
        <authorList>
            <person name="Luo R."/>
            <person name="Zimin A."/>
            <person name="Workman R."/>
            <person name="Fan Y."/>
            <person name="Pertea G."/>
            <person name="Grossman N."/>
            <person name="Wear M.P."/>
            <person name="Jia B."/>
            <person name="Miller H."/>
            <person name="Casadevall A."/>
            <person name="Timp W."/>
            <person name="Zhang S.X."/>
            <person name="Salzberg S.L."/>
        </authorList>
    </citation>
    <scope>NUCLEOTIDE SEQUENCE [LARGE SCALE GENOMIC DNA]</scope>
    <source>
        <strain evidence="1 2">JHH-5317</strain>
    </source>
</reference>
<dbReference type="Proteomes" id="UP000233524">
    <property type="component" value="Unassembled WGS sequence"/>
</dbReference>
<keyword evidence="2" id="KW-1185">Reference proteome</keyword>
<evidence type="ECO:0000313" key="1">
    <source>
        <dbReference type="EMBL" id="PKS11266.1"/>
    </source>
</evidence>
<proteinExistence type="predicted"/>
<dbReference type="AlphaFoldDB" id="A0A2N3NFL4"/>
<accession>A0A2N3NFL4</accession>
<name>A0A2N3NFL4_9PEZI</name>
<gene>
    <name evidence="1" type="ORF">jhhlp_003028</name>
</gene>